<evidence type="ECO:0000256" key="1">
    <source>
        <dbReference type="SAM" id="MobiDB-lite"/>
    </source>
</evidence>
<comment type="caution">
    <text evidence="2">The sequence shown here is derived from an EMBL/GenBank/DDBJ whole genome shotgun (WGS) entry which is preliminary data.</text>
</comment>
<evidence type="ECO:0000313" key="2">
    <source>
        <dbReference type="EMBL" id="KAK4314917.1"/>
    </source>
</evidence>
<feature type="region of interest" description="Disordered" evidence="1">
    <location>
        <begin position="1"/>
        <end position="24"/>
    </location>
</feature>
<keyword evidence="3" id="KW-1185">Reference proteome</keyword>
<reference evidence="2" key="1">
    <citation type="submission" date="2023-11" db="EMBL/GenBank/DDBJ databases">
        <title>Genome assemblies of two species of porcelain crab, Petrolisthes cinctipes and Petrolisthes manimaculis (Anomura: Porcellanidae).</title>
        <authorList>
            <person name="Angst P."/>
        </authorList>
    </citation>
    <scope>NUCLEOTIDE SEQUENCE</scope>
    <source>
        <strain evidence="2">PB745_02</strain>
        <tissue evidence="2">Gill</tissue>
    </source>
</reference>
<dbReference type="Proteomes" id="UP001292094">
    <property type="component" value="Unassembled WGS sequence"/>
</dbReference>
<gene>
    <name evidence="2" type="ORF">Pmani_013830</name>
</gene>
<feature type="compositionally biased region" description="Polar residues" evidence="1">
    <location>
        <begin position="1"/>
        <end position="12"/>
    </location>
</feature>
<name>A0AAE1PXM4_9EUCA</name>
<proteinExistence type="predicted"/>
<dbReference type="EMBL" id="JAWZYT010001169">
    <property type="protein sequence ID" value="KAK4314917.1"/>
    <property type="molecule type" value="Genomic_DNA"/>
</dbReference>
<evidence type="ECO:0000313" key="3">
    <source>
        <dbReference type="Proteomes" id="UP001292094"/>
    </source>
</evidence>
<dbReference type="AlphaFoldDB" id="A0AAE1PXM4"/>
<organism evidence="2 3">
    <name type="scientific">Petrolisthes manimaculis</name>
    <dbReference type="NCBI Taxonomy" id="1843537"/>
    <lineage>
        <taxon>Eukaryota</taxon>
        <taxon>Metazoa</taxon>
        <taxon>Ecdysozoa</taxon>
        <taxon>Arthropoda</taxon>
        <taxon>Crustacea</taxon>
        <taxon>Multicrustacea</taxon>
        <taxon>Malacostraca</taxon>
        <taxon>Eumalacostraca</taxon>
        <taxon>Eucarida</taxon>
        <taxon>Decapoda</taxon>
        <taxon>Pleocyemata</taxon>
        <taxon>Anomura</taxon>
        <taxon>Galatheoidea</taxon>
        <taxon>Porcellanidae</taxon>
        <taxon>Petrolisthes</taxon>
    </lineage>
</organism>
<sequence length="173" mass="17195">MQTGNLGGYTQNHRPHTPHSYPYPQMNQLQSQMQLGGGYQQLGGSLGTAGLGSPPLSSGALGSSFPSHLSGGLLGGTSTTISTAGTTSASLGSPPPLWSSGSGSSLSSGLGAGTFLGSSSSLGAPSTPSFQTSFGGGSSGYGASLSACRRQGESSPAQLNPLSYYPCWTDQKL</sequence>
<feature type="region of interest" description="Disordered" evidence="1">
    <location>
        <begin position="145"/>
        <end position="173"/>
    </location>
</feature>
<protein>
    <submittedName>
        <fullName evidence="2">Uncharacterized protein</fullName>
    </submittedName>
</protein>
<feature type="region of interest" description="Disordered" evidence="1">
    <location>
        <begin position="76"/>
        <end position="104"/>
    </location>
</feature>
<accession>A0AAE1PXM4</accession>